<evidence type="ECO:0000313" key="3">
    <source>
        <dbReference type="EMBL" id="SPF42982.1"/>
    </source>
</evidence>
<feature type="transmembrane region" description="Helical" evidence="1">
    <location>
        <begin position="12"/>
        <end position="31"/>
    </location>
</feature>
<keyword evidence="1" id="KW-1133">Transmembrane helix</keyword>
<dbReference type="AlphaFoldDB" id="A0A2U3KTL1"/>
<dbReference type="Proteomes" id="UP000238916">
    <property type="component" value="Unassembled WGS sequence"/>
</dbReference>
<keyword evidence="1" id="KW-0812">Transmembrane</keyword>
<accession>A0A2U3KTL1</accession>
<dbReference type="EMBL" id="OMOF01000191">
    <property type="protein sequence ID" value="SPF42982.1"/>
    <property type="molecule type" value="Genomic_DNA"/>
</dbReference>
<evidence type="ECO:0000256" key="1">
    <source>
        <dbReference type="SAM" id="Phobius"/>
    </source>
</evidence>
<dbReference type="InterPro" id="IPR039567">
    <property type="entry name" value="Gly-zipper"/>
</dbReference>
<reference evidence="4" key="1">
    <citation type="submission" date="2018-02" db="EMBL/GenBank/DDBJ databases">
        <authorList>
            <person name="Hausmann B."/>
        </authorList>
    </citation>
    <scope>NUCLEOTIDE SEQUENCE [LARGE SCALE GENOMIC DNA]</scope>
    <source>
        <strain evidence="4">Peat soil MAG SbF1</strain>
    </source>
</reference>
<protein>
    <recommendedName>
        <fullName evidence="2">Glycine zipper domain-containing protein</fullName>
    </recommendedName>
</protein>
<keyword evidence="1" id="KW-0472">Membrane</keyword>
<evidence type="ECO:0000313" key="4">
    <source>
        <dbReference type="Proteomes" id="UP000238916"/>
    </source>
</evidence>
<sequence length="136" mass="12891">MFKGLPEILGESSFLGLVLAGTAVVVLAPTLKNVLRGVALATAKGVVSITEGGAALASNAKGGWEDVVAQAKAQKGMTNLDKGTIIGAGAGGAIGATIGGMAGPAGAAIGGGLGSVTGASVGSGMTQEMKIDGPEE</sequence>
<name>A0A2U3KTL1_9FIRM</name>
<feature type="domain" description="Glycine zipper" evidence="2">
    <location>
        <begin position="86"/>
        <end position="128"/>
    </location>
</feature>
<dbReference type="OrthoDB" id="1809743at2"/>
<proteinExistence type="predicted"/>
<gene>
    <name evidence="3" type="ORF">SBF1_2700002</name>
</gene>
<dbReference type="Pfam" id="PF13488">
    <property type="entry name" value="Gly-zipper_Omp"/>
    <property type="match status" value="1"/>
</dbReference>
<organism evidence="3 4">
    <name type="scientific">Candidatus Desulfosporosinus infrequens</name>
    <dbReference type="NCBI Taxonomy" id="2043169"/>
    <lineage>
        <taxon>Bacteria</taxon>
        <taxon>Bacillati</taxon>
        <taxon>Bacillota</taxon>
        <taxon>Clostridia</taxon>
        <taxon>Eubacteriales</taxon>
        <taxon>Desulfitobacteriaceae</taxon>
        <taxon>Desulfosporosinus</taxon>
    </lineage>
</organism>
<evidence type="ECO:0000259" key="2">
    <source>
        <dbReference type="Pfam" id="PF13488"/>
    </source>
</evidence>